<keyword evidence="5" id="KW-1185">Reference proteome</keyword>
<organism evidence="3 5">
    <name type="scientific">Geotrichum candidum</name>
    <name type="common">Oospora lactis</name>
    <name type="synonym">Dipodascus geotrichum</name>
    <dbReference type="NCBI Taxonomy" id="1173061"/>
    <lineage>
        <taxon>Eukaryota</taxon>
        <taxon>Fungi</taxon>
        <taxon>Dikarya</taxon>
        <taxon>Ascomycota</taxon>
        <taxon>Saccharomycotina</taxon>
        <taxon>Dipodascomycetes</taxon>
        <taxon>Dipodascales</taxon>
        <taxon>Dipodascaceae</taxon>
        <taxon>Geotrichum</taxon>
    </lineage>
</organism>
<accession>A0A0J9X591</accession>
<dbReference type="Proteomes" id="UP000242525">
    <property type="component" value="Unassembled WGS sequence"/>
</dbReference>
<dbReference type="EMBL" id="QQZK01000194">
    <property type="protein sequence ID" value="KAF5094283.1"/>
    <property type="molecule type" value="Genomic_DNA"/>
</dbReference>
<gene>
    <name evidence="3" type="ORF">BN980_GECA02s08821g</name>
    <name evidence="4" type="ORF">DV451_005046</name>
</gene>
<dbReference type="PANTHER" id="PTHR28532">
    <property type="entry name" value="GEO13458P1"/>
    <property type="match status" value="1"/>
</dbReference>
<evidence type="ECO:0000256" key="1">
    <source>
        <dbReference type="ARBA" id="ARBA00038090"/>
    </source>
</evidence>
<dbReference type="Proteomes" id="UP000750522">
    <property type="component" value="Unassembled WGS sequence"/>
</dbReference>
<evidence type="ECO:0000313" key="4">
    <source>
        <dbReference type="EMBL" id="KAF5094283.1"/>
    </source>
</evidence>
<evidence type="ECO:0000259" key="2">
    <source>
        <dbReference type="Pfam" id="PF09811"/>
    </source>
</evidence>
<feature type="domain" description="Essential protein Yae1 N-terminal" evidence="2">
    <location>
        <begin position="24"/>
        <end position="62"/>
    </location>
</feature>
<dbReference type="AlphaFoldDB" id="A0A0J9X591"/>
<reference evidence="4" key="3">
    <citation type="submission" date="2020-01" db="EMBL/GenBank/DDBJ databases">
        <authorList>
            <person name="Perkins V."/>
            <person name="Lessard M.-H."/>
            <person name="Dugat-Bony E."/>
            <person name="Frenette M."/>
            <person name="Labrie S."/>
        </authorList>
    </citation>
    <scope>NUCLEOTIDE SEQUENCE</scope>
    <source>
        <strain evidence="4">LMA-70</strain>
    </source>
</reference>
<dbReference type="InterPro" id="IPR019191">
    <property type="entry name" value="Essential_protein_Yae1_N"/>
</dbReference>
<reference evidence="4" key="2">
    <citation type="journal article" date="2020" name="Front. Microbiol.">
        <title>Phenotypic and Genetic Characterization of the Cheese Ripening Yeast Geotrichum candidum.</title>
        <authorList>
            <person name="Perkins V."/>
            <person name="Vignola S."/>
            <person name="Lessard M.H."/>
            <person name="Plante P.L."/>
            <person name="Corbeil J."/>
            <person name="Dugat-Bony E."/>
            <person name="Frenette M."/>
            <person name="Labrie S."/>
        </authorList>
    </citation>
    <scope>NUCLEOTIDE SEQUENCE</scope>
    <source>
        <strain evidence="4">LMA-70</strain>
    </source>
</reference>
<sequence length="155" mass="17460">MPAEYSNDIFEDLLNLETNFYDEGYREGMADGKKAGLREGAEFGIQTGYQRYIALGVLRGRVQVWRAKFFNESAPSDHANVERIKKNIEGLEAMLKDIPITNSDEDVAQLEALLRKAKSKAKVTSSLIKDPEPLVYHDGTVGLRSTEDAIEDFRM</sequence>
<dbReference type="PANTHER" id="PTHR28532:SF1">
    <property type="entry name" value="ORAL CANCER OVEREXPRESSED 1"/>
    <property type="match status" value="1"/>
</dbReference>
<name>A0A0J9X591_GEOCN</name>
<reference evidence="3 5" key="1">
    <citation type="submission" date="2014-03" db="EMBL/GenBank/DDBJ databases">
        <authorList>
            <person name="Casaregola S."/>
        </authorList>
    </citation>
    <scope>NUCLEOTIDE SEQUENCE [LARGE SCALE GENOMIC DNA]</scope>
    <source>
        <strain evidence="3 5">CLIB 918</strain>
    </source>
</reference>
<evidence type="ECO:0000313" key="3">
    <source>
        <dbReference type="EMBL" id="CDO52293.1"/>
    </source>
</evidence>
<comment type="similarity">
    <text evidence="1">Belongs to the LTO1 family.</text>
</comment>
<dbReference type="EMBL" id="CCBN010000002">
    <property type="protein sequence ID" value="CDO52293.1"/>
    <property type="molecule type" value="Genomic_DNA"/>
</dbReference>
<dbReference type="InterPro" id="IPR052436">
    <property type="entry name" value="LTO1_adapter"/>
</dbReference>
<dbReference type="STRING" id="1173061.A0A0J9X591"/>
<dbReference type="Pfam" id="PF09811">
    <property type="entry name" value="Yae1_N"/>
    <property type="match status" value="1"/>
</dbReference>
<proteinExistence type="inferred from homology"/>
<evidence type="ECO:0000313" key="5">
    <source>
        <dbReference type="Proteomes" id="UP000242525"/>
    </source>
</evidence>
<comment type="caution">
    <text evidence="3">The sequence shown here is derived from an EMBL/GenBank/DDBJ whole genome shotgun (WGS) entry which is preliminary data.</text>
</comment>
<dbReference type="OrthoDB" id="48036at2759"/>
<protein>
    <submittedName>
        <fullName evidence="3">Similar to Saccharomyces cerevisiae YNL260C LTO1 Essential protein that forms a complex with Rli1p and Yae1p</fullName>
    </submittedName>
</protein>